<dbReference type="InterPro" id="IPR005500">
    <property type="entry name" value="DUF309"/>
</dbReference>
<feature type="region of interest" description="Disordered" evidence="6">
    <location>
        <begin position="1"/>
        <end position="26"/>
    </location>
</feature>
<dbReference type="PANTHER" id="PTHR34796">
    <property type="entry name" value="EXPRESSED PROTEIN"/>
    <property type="match status" value="1"/>
</dbReference>
<reference evidence="8" key="1">
    <citation type="journal article" date="2018" name="Nat. Genet.">
        <title>Extensive intraspecific gene order and gene structural variations between Mo17 and other maize genomes.</title>
        <authorList>
            <person name="Sun S."/>
            <person name="Zhou Y."/>
            <person name="Chen J."/>
            <person name="Shi J."/>
            <person name="Zhao H."/>
            <person name="Zhao H."/>
            <person name="Song W."/>
            <person name="Zhang M."/>
            <person name="Cui Y."/>
            <person name="Dong X."/>
            <person name="Liu H."/>
            <person name="Ma X."/>
            <person name="Jiao Y."/>
            <person name="Wang B."/>
            <person name="Wei X."/>
            <person name="Stein J.C."/>
            <person name="Glaubitz J.C."/>
            <person name="Lu F."/>
            <person name="Yu G."/>
            <person name="Liang C."/>
            <person name="Fengler K."/>
            <person name="Li B."/>
            <person name="Rafalski A."/>
            <person name="Schnable P.S."/>
            <person name="Ware D.H."/>
            <person name="Buckler E.S."/>
            <person name="Lai J."/>
        </authorList>
    </citation>
    <scope>NUCLEOTIDE SEQUENCE [LARGE SCALE GENOMIC DNA]</scope>
    <source>
        <tissue evidence="8">Seedling</tissue>
    </source>
</reference>
<comment type="subcellular location">
    <subcellularLocation>
        <location evidence="1">Membrane</location>
        <topology evidence="1">Multi-pass membrane protein</topology>
    </subcellularLocation>
</comment>
<dbReference type="Proteomes" id="UP000251960">
    <property type="component" value="Chromosome 4"/>
</dbReference>
<dbReference type="Pfam" id="PF04117">
    <property type="entry name" value="Mpv17_PMP22"/>
    <property type="match status" value="1"/>
</dbReference>
<sequence>MFSSQNLSRKRLRKTPKPQQASSLPLLSNLHCSSTAAAGAGGMAMASALPLLLAPRAVFASAGPSSPHLRSRRLALRLPPPPRPAALSAPPAAVQPREARRVQPPRAASCCHDPVPAAGGGARDWRMFLAWYLMALDKNPIVTKAVTSAALTLAGDLICQLVIDRVPELDLRRTFVFTFLGLALVGPTLHVWYLYLSKLVTISGASGAIARLILDQEWLSSVLANWQLWIPFQFLNFYFVPQKFQTSSAGGGYGSFGAAVALFNRGEYHACHDVVEELWYSAEDPARTLLHGLLQCAVGFHHLFNQNHRGAMMELGEGLCKLRKLQLDGDGDNDGGGPFSRFRDEIAAVLQFLYRTQKELAACTDELCLTMDGSPSSYQLLGNFAAGQQLYRLELLEAEEDGACSSILFSAPNGGGGIAAQGAAPRPQRVKLPTLRATEQHLVALQCTYEYT</sequence>
<gene>
    <name evidence="8" type="primary">mpv17_2</name>
    <name evidence="8" type="ORF">Zm00014a_039140</name>
</gene>
<dbReference type="PANTHER" id="PTHR34796:SF1">
    <property type="entry name" value="EXPRESSED PROTEIN"/>
    <property type="match status" value="1"/>
</dbReference>
<accession>A0A3L6F0D3</accession>
<comment type="caution">
    <text evidence="8">The sequence shown here is derived from an EMBL/GenBank/DDBJ whole genome shotgun (WGS) entry which is preliminary data.</text>
</comment>
<dbReference type="AlphaFoldDB" id="A0A3L6F0D3"/>
<dbReference type="SUPFAM" id="SSF140663">
    <property type="entry name" value="TTHA0068-like"/>
    <property type="match status" value="1"/>
</dbReference>
<protein>
    <submittedName>
        <fullName evidence="8">Protein Mpv17</fullName>
    </submittedName>
</protein>
<evidence type="ECO:0000256" key="1">
    <source>
        <dbReference type="ARBA" id="ARBA00004141"/>
    </source>
</evidence>
<evidence type="ECO:0000256" key="4">
    <source>
        <dbReference type="ARBA" id="ARBA00022989"/>
    </source>
</evidence>
<evidence type="ECO:0000313" key="8">
    <source>
        <dbReference type="EMBL" id="PWZ26479.1"/>
    </source>
</evidence>
<dbReference type="ExpressionAtlas" id="A0A3L6F0D3">
    <property type="expression patterns" value="baseline and differential"/>
</dbReference>
<evidence type="ECO:0000256" key="2">
    <source>
        <dbReference type="ARBA" id="ARBA00006824"/>
    </source>
</evidence>
<dbReference type="Pfam" id="PF03745">
    <property type="entry name" value="DUF309"/>
    <property type="match status" value="1"/>
</dbReference>
<dbReference type="EMBL" id="NCVQ01000005">
    <property type="protein sequence ID" value="PWZ26479.1"/>
    <property type="molecule type" value="Genomic_DNA"/>
</dbReference>
<evidence type="ECO:0000256" key="3">
    <source>
        <dbReference type="ARBA" id="ARBA00022692"/>
    </source>
</evidence>
<keyword evidence="4 7" id="KW-1133">Transmembrane helix</keyword>
<evidence type="ECO:0000256" key="6">
    <source>
        <dbReference type="SAM" id="MobiDB-lite"/>
    </source>
</evidence>
<evidence type="ECO:0000256" key="7">
    <source>
        <dbReference type="SAM" id="Phobius"/>
    </source>
</evidence>
<dbReference type="InterPro" id="IPR023203">
    <property type="entry name" value="TTHA0068_sf"/>
</dbReference>
<name>A0A3L6F0D3_MAIZE</name>
<comment type="similarity">
    <text evidence="2">Belongs to the peroxisomal membrane protein PXMP2/4 family.</text>
</comment>
<keyword evidence="5 7" id="KW-0472">Membrane</keyword>
<dbReference type="GO" id="GO:0016020">
    <property type="term" value="C:membrane"/>
    <property type="evidence" value="ECO:0007669"/>
    <property type="project" value="UniProtKB-SubCell"/>
</dbReference>
<organism evidence="8">
    <name type="scientific">Zea mays</name>
    <name type="common">Maize</name>
    <dbReference type="NCBI Taxonomy" id="4577"/>
    <lineage>
        <taxon>Eukaryota</taxon>
        <taxon>Viridiplantae</taxon>
        <taxon>Streptophyta</taxon>
        <taxon>Embryophyta</taxon>
        <taxon>Tracheophyta</taxon>
        <taxon>Spermatophyta</taxon>
        <taxon>Magnoliopsida</taxon>
        <taxon>Liliopsida</taxon>
        <taxon>Poales</taxon>
        <taxon>Poaceae</taxon>
        <taxon>PACMAD clade</taxon>
        <taxon>Panicoideae</taxon>
        <taxon>Andropogonodae</taxon>
        <taxon>Andropogoneae</taxon>
        <taxon>Tripsacinae</taxon>
        <taxon>Zea</taxon>
    </lineage>
</organism>
<dbReference type="Gene3D" id="1.10.3450.10">
    <property type="entry name" value="TTHA0068-like"/>
    <property type="match status" value="1"/>
</dbReference>
<feature type="compositionally biased region" description="Polar residues" evidence="6">
    <location>
        <begin position="17"/>
        <end position="26"/>
    </location>
</feature>
<feature type="region of interest" description="Disordered" evidence="6">
    <location>
        <begin position="76"/>
        <end position="110"/>
    </location>
</feature>
<proteinExistence type="inferred from homology"/>
<keyword evidence="3 7" id="KW-0812">Transmembrane</keyword>
<dbReference type="InterPro" id="IPR007248">
    <property type="entry name" value="Mpv17_PMP22"/>
</dbReference>
<feature type="transmembrane region" description="Helical" evidence="7">
    <location>
        <begin position="175"/>
        <end position="195"/>
    </location>
</feature>
<evidence type="ECO:0000256" key="5">
    <source>
        <dbReference type="ARBA" id="ARBA00023136"/>
    </source>
</evidence>